<dbReference type="SUPFAM" id="SSF57889">
    <property type="entry name" value="Cysteine-rich domain"/>
    <property type="match status" value="7"/>
</dbReference>
<evidence type="ECO:0000256" key="3">
    <source>
        <dbReference type="ARBA" id="ARBA00022771"/>
    </source>
</evidence>
<feature type="domain" description="Zinc finger PHD-type" evidence="5">
    <location>
        <begin position="756"/>
        <end position="792"/>
    </location>
</feature>
<dbReference type="PANTHER" id="PTHR32410:SF169">
    <property type="entry name" value="C1 DOMAIN FAMILY PROTEIN, PUTATIVE-RELATED"/>
    <property type="match status" value="1"/>
</dbReference>
<keyword evidence="3" id="KW-0863">Zinc-finger</keyword>
<keyword evidence="2" id="KW-0677">Repeat</keyword>
<keyword evidence="4" id="KW-0862">Zinc</keyword>
<feature type="domain" description="Zinc finger PHD-type" evidence="5">
    <location>
        <begin position="558"/>
        <end position="636"/>
    </location>
</feature>
<reference evidence="6 7" key="1">
    <citation type="submission" date="2019-07" db="EMBL/GenBank/DDBJ databases">
        <title>WGS assembly of Gossypium tomentosum.</title>
        <authorList>
            <person name="Chen Z.J."/>
            <person name="Sreedasyam A."/>
            <person name="Ando A."/>
            <person name="Song Q."/>
            <person name="De L."/>
            <person name="Hulse-Kemp A."/>
            <person name="Ding M."/>
            <person name="Ye W."/>
            <person name="Kirkbride R."/>
            <person name="Jenkins J."/>
            <person name="Plott C."/>
            <person name="Lovell J."/>
            <person name="Lin Y.-M."/>
            <person name="Vaughn R."/>
            <person name="Liu B."/>
            <person name="Li W."/>
            <person name="Simpson S."/>
            <person name="Scheffler B."/>
            <person name="Saski C."/>
            <person name="Grover C."/>
            <person name="Hu G."/>
            <person name="Conover J."/>
            <person name="Carlson J."/>
            <person name="Shu S."/>
            <person name="Boston L."/>
            <person name="Williams M."/>
            <person name="Peterson D."/>
            <person name="Mcgee K."/>
            <person name="Jones D."/>
            <person name="Wendel J."/>
            <person name="Stelly D."/>
            <person name="Grimwood J."/>
            <person name="Schmutz J."/>
        </authorList>
    </citation>
    <scope>NUCLEOTIDE SEQUENCE [LARGE SCALE GENOMIC DNA]</scope>
    <source>
        <strain evidence="6">7179.01</strain>
    </source>
</reference>
<dbReference type="PANTHER" id="PTHR32410">
    <property type="entry name" value="CYSTEINE/HISTIDINE-RICH C1 DOMAIN FAMILY PROTEIN"/>
    <property type="match status" value="1"/>
</dbReference>
<keyword evidence="7" id="KW-1185">Reference proteome</keyword>
<dbReference type="EMBL" id="CM017624">
    <property type="protein sequence ID" value="TYH81925.1"/>
    <property type="molecule type" value="Genomic_DNA"/>
</dbReference>
<gene>
    <name evidence="6" type="ORF">ES332_D02G019700v1</name>
</gene>
<dbReference type="Proteomes" id="UP000322667">
    <property type="component" value="Chromosome D02"/>
</dbReference>
<dbReference type="InterPro" id="IPR046349">
    <property type="entry name" value="C1-like_sf"/>
</dbReference>
<dbReference type="SMART" id="SM00249">
    <property type="entry name" value="PHD"/>
    <property type="match status" value="6"/>
</dbReference>
<feature type="domain" description="Zinc finger PHD-type" evidence="5">
    <location>
        <begin position="813"/>
        <end position="879"/>
    </location>
</feature>
<name>A0A5D2LR36_GOSTO</name>
<accession>A0A5D2LR36</accession>
<evidence type="ECO:0000256" key="1">
    <source>
        <dbReference type="ARBA" id="ARBA00022723"/>
    </source>
</evidence>
<dbReference type="AlphaFoldDB" id="A0A5D2LR36"/>
<feature type="domain" description="Zinc finger PHD-type" evidence="5">
    <location>
        <begin position="448"/>
        <end position="506"/>
    </location>
</feature>
<evidence type="ECO:0000256" key="4">
    <source>
        <dbReference type="ARBA" id="ARBA00022833"/>
    </source>
</evidence>
<protein>
    <recommendedName>
        <fullName evidence="5">Zinc finger PHD-type domain-containing protein</fullName>
    </recommendedName>
</protein>
<evidence type="ECO:0000259" key="5">
    <source>
        <dbReference type="SMART" id="SM00249"/>
    </source>
</evidence>
<evidence type="ECO:0000256" key="2">
    <source>
        <dbReference type="ARBA" id="ARBA00022737"/>
    </source>
</evidence>
<dbReference type="InterPro" id="IPR004146">
    <property type="entry name" value="DC1"/>
</dbReference>
<dbReference type="InterPro" id="IPR053192">
    <property type="entry name" value="Vacuole_Formation_Reg"/>
</dbReference>
<dbReference type="Pfam" id="PF03107">
    <property type="entry name" value="C1_2"/>
    <property type="match status" value="6"/>
</dbReference>
<feature type="domain" description="Zinc finger PHD-type" evidence="5">
    <location>
        <begin position="199"/>
        <end position="277"/>
    </location>
</feature>
<sequence>MEESNNYGHQHPLLLILNQDQLIHNQSGVTHCSRCGEEVSVPCFCCVEHCGFYAPLELKHPFHPHHPLVLLQEPPSSYTRCVCDFCDKTCEKFIYHCSCGLDFHIKCALFTFNVAENNLKELDHVALRDPLIPTENRDEELENVSKCFGCWEPLANYTHFSPECGFNLHEKCAELPFKLNHECHREHPLVLQFNSERLPCQICLGIRRRGFVYGCSPCQFVVHIECASQSPPPVIKSTNHEHPFTLFNGHQHPLLLMLNQEQLIHNQSGVTDCSRCGEKVSAPCFSCAEHCGFYLHKVCAAAPVKLNHPFHLNHPLLLMQKSPHLSGAYFCSFCHEFGDKSVYHCSSCKLDFHIKCALFTFNIAENNLKELDHVALRDPVISTENGDDKLEDVSKCFGCREPLANYTHFSPYRGFNLHEKCAKIPFKLNHVCHRKHPLVLQFNSERLSCKICQVTRRRGFVYGCSSCKFVIHIECLSPSPIIKDEGHQHPFSLLLRQVPFICDACGTEGNHVAYTCGTCNIIVHKNCISLPRIIKSKWHDHGLLHKYFHYIEDFRVLYCIICHDEVNTEHGSYYCSKCNFIFHVKCVMKDEALYEIVENEDDESPNESASSITQVLQRNDAGEATVIEHFKHSHHLMLSDGVGEYDNKCCDGCLLPIVASFYYCTPCDFFLHKVCVELPKVKHVWHHRCRPPLILTSNEVFRCVKCDCLSNAFAYKCEDCKGYTCLRCVIALTPGVARTCLGHKHPLLFFIEYRGRCVACGDDNIKGLFRCKDCDFSLHHKCYSLPIISQHKSDEHLLSLAYNDDNSYSESHFCDVCEERRDPKLSFYHCATCDTSAHVNCVLGEHPFIKLGSTVAVDEDIHGHPLTIVKKIYYYPNCSDCGKPCLGLALECTGCNFIVHAECPSDSED</sequence>
<keyword evidence="1" id="KW-0479">Metal-binding</keyword>
<proteinExistence type="predicted"/>
<evidence type="ECO:0000313" key="7">
    <source>
        <dbReference type="Proteomes" id="UP000322667"/>
    </source>
</evidence>
<organism evidence="6 7">
    <name type="scientific">Gossypium tomentosum</name>
    <name type="common">Hawaiian cotton</name>
    <name type="synonym">Gossypium sandvicense</name>
    <dbReference type="NCBI Taxonomy" id="34277"/>
    <lineage>
        <taxon>Eukaryota</taxon>
        <taxon>Viridiplantae</taxon>
        <taxon>Streptophyta</taxon>
        <taxon>Embryophyta</taxon>
        <taxon>Tracheophyta</taxon>
        <taxon>Spermatophyta</taxon>
        <taxon>Magnoliopsida</taxon>
        <taxon>eudicotyledons</taxon>
        <taxon>Gunneridae</taxon>
        <taxon>Pentapetalae</taxon>
        <taxon>rosids</taxon>
        <taxon>malvids</taxon>
        <taxon>Malvales</taxon>
        <taxon>Malvaceae</taxon>
        <taxon>Malvoideae</taxon>
        <taxon>Gossypium</taxon>
    </lineage>
</organism>
<evidence type="ECO:0000313" key="6">
    <source>
        <dbReference type="EMBL" id="TYH81925.1"/>
    </source>
</evidence>
<dbReference type="GO" id="GO:0008270">
    <property type="term" value="F:zinc ion binding"/>
    <property type="evidence" value="ECO:0007669"/>
    <property type="project" value="UniProtKB-KW"/>
</dbReference>
<feature type="domain" description="Zinc finger PHD-type" evidence="5">
    <location>
        <begin position="330"/>
        <end position="400"/>
    </location>
</feature>
<dbReference type="InterPro" id="IPR001965">
    <property type="entry name" value="Znf_PHD"/>
</dbReference>